<proteinExistence type="predicted"/>
<organism evidence="1 2">
    <name type="scientific">Nocardioides panacihumi</name>
    <dbReference type="NCBI Taxonomy" id="400774"/>
    <lineage>
        <taxon>Bacteria</taxon>
        <taxon>Bacillati</taxon>
        <taxon>Actinomycetota</taxon>
        <taxon>Actinomycetes</taxon>
        <taxon>Propionibacteriales</taxon>
        <taxon>Nocardioidaceae</taxon>
        <taxon>Nocardioides</taxon>
    </lineage>
</organism>
<keyword evidence="2" id="KW-1185">Reference proteome</keyword>
<evidence type="ECO:0000313" key="2">
    <source>
        <dbReference type="Proteomes" id="UP001500571"/>
    </source>
</evidence>
<dbReference type="InterPro" id="IPR029068">
    <property type="entry name" value="Glyas_Bleomycin-R_OHBP_Dase"/>
</dbReference>
<dbReference type="RefSeq" id="WP_344045957.1">
    <property type="nucleotide sequence ID" value="NZ_BAAAPB010000003.1"/>
</dbReference>
<reference evidence="2" key="1">
    <citation type="journal article" date="2019" name="Int. J. Syst. Evol. Microbiol.">
        <title>The Global Catalogue of Microorganisms (GCM) 10K type strain sequencing project: providing services to taxonomists for standard genome sequencing and annotation.</title>
        <authorList>
            <consortium name="The Broad Institute Genomics Platform"/>
            <consortium name="The Broad Institute Genome Sequencing Center for Infectious Disease"/>
            <person name="Wu L."/>
            <person name="Ma J."/>
        </authorList>
    </citation>
    <scope>NUCLEOTIDE SEQUENCE [LARGE SCALE GENOMIC DNA]</scope>
    <source>
        <strain evidence="2">JCM 15309</strain>
    </source>
</reference>
<name>A0ABP5CU63_9ACTN</name>
<dbReference type="Proteomes" id="UP001500571">
    <property type="component" value="Unassembled WGS sequence"/>
</dbReference>
<dbReference type="EMBL" id="BAAAPB010000003">
    <property type="protein sequence ID" value="GAA1967003.1"/>
    <property type="molecule type" value="Genomic_DNA"/>
</dbReference>
<gene>
    <name evidence="1" type="ORF">GCM10009798_29170</name>
</gene>
<evidence type="ECO:0000313" key="1">
    <source>
        <dbReference type="EMBL" id="GAA1967003.1"/>
    </source>
</evidence>
<dbReference type="SUPFAM" id="SSF54593">
    <property type="entry name" value="Glyoxalase/Bleomycin resistance protein/Dihydroxybiphenyl dioxygenase"/>
    <property type="match status" value="1"/>
</dbReference>
<comment type="caution">
    <text evidence="1">The sequence shown here is derived from an EMBL/GenBank/DDBJ whole genome shotgun (WGS) entry which is preliminary data.</text>
</comment>
<sequence>MADLTVSDVRHFVPARDFARSRAFYLALGWREVWSDESLSLLELGGHRLMLQDHYDRAWAENSMITVEVANAADWFAHVADVVAAGEYGDARAEPPADEGWATVTHVWDPSGVLLHVAQLSTPPPSTE</sequence>
<accession>A0ABP5CU63</accession>
<protein>
    <submittedName>
        <fullName evidence="1">Glyoxalase</fullName>
    </submittedName>
</protein>
<dbReference type="Gene3D" id="3.10.180.10">
    <property type="entry name" value="2,3-Dihydroxybiphenyl 1,2-Dioxygenase, domain 1"/>
    <property type="match status" value="1"/>
</dbReference>